<comment type="caution">
    <text evidence="10">The sequence shown here is derived from an EMBL/GenBank/DDBJ whole genome shotgun (WGS) entry which is preliminary data.</text>
</comment>
<keyword evidence="2" id="KW-0436">Ligase</keyword>
<evidence type="ECO:0000259" key="8">
    <source>
        <dbReference type="Pfam" id="PF00501"/>
    </source>
</evidence>
<dbReference type="Pfam" id="PF00501">
    <property type="entry name" value="AMP-binding"/>
    <property type="match status" value="1"/>
</dbReference>
<dbReference type="CDD" id="cd12119">
    <property type="entry name" value="ttLC_FACS_AlkK_like"/>
    <property type="match status" value="1"/>
</dbReference>
<feature type="domain" description="AMP-binding enzyme C-terminal" evidence="9">
    <location>
        <begin position="450"/>
        <end position="524"/>
    </location>
</feature>
<dbReference type="InterPro" id="IPR042099">
    <property type="entry name" value="ANL_N_sf"/>
</dbReference>
<evidence type="ECO:0000259" key="9">
    <source>
        <dbReference type="Pfam" id="PF13193"/>
    </source>
</evidence>
<dbReference type="OrthoDB" id="9803968at2"/>
<evidence type="ECO:0000256" key="5">
    <source>
        <dbReference type="ARBA" id="ARBA00051915"/>
    </source>
</evidence>
<dbReference type="PANTHER" id="PTHR43859">
    <property type="entry name" value="ACYL-ACTIVATING ENZYME"/>
    <property type="match status" value="1"/>
</dbReference>
<dbReference type="PROSITE" id="PS00455">
    <property type="entry name" value="AMP_BINDING"/>
    <property type="match status" value="1"/>
</dbReference>
<dbReference type="PANTHER" id="PTHR43859:SF4">
    <property type="entry name" value="BUTANOATE--COA LIGASE AAE1-RELATED"/>
    <property type="match status" value="1"/>
</dbReference>
<comment type="catalytic activity">
    <reaction evidence="5">
        <text>3-(methylsulfanyl)propanoate + ATP + CoA = 3-(methylsulfanyl)propanoyl-CoA + AMP + diphosphate</text>
        <dbReference type="Rhea" id="RHEA:43052"/>
        <dbReference type="ChEBI" id="CHEBI:30616"/>
        <dbReference type="ChEBI" id="CHEBI:33019"/>
        <dbReference type="ChEBI" id="CHEBI:49016"/>
        <dbReference type="ChEBI" id="CHEBI:57287"/>
        <dbReference type="ChEBI" id="CHEBI:82815"/>
        <dbReference type="ChEBI" id="CHEBI:456215"/>
        <dbReference type="EC" id="6.2.1.44"/>
    </reaction>
    <physiologicalReaction direction="left-to-right" evidence="5">
        <dbReference type="Rhea" id="RHEA:43053"/>
    </physiologicalReaction>
</comment>
<organism evidence="10 11">
    <name type="scientific">Eilatimonas milleporae</name>
    <dbReference type="NCBI Taxonomy" id="911205"/>
    <lineage>
        <taxon>Bacteria</taxon>
        <taxon>Pseudomonadati</taxon>
        <taxon>Pseudomonadota</taxon>
        <taxon>Alphaproteobacteria</taxon>
        <taxon>Kordiimonadales</taxon>
        <taxon>Kordiimonadaceae</taxon>
        <taxon>Eilatimonas</taxon>
    </lineage>
</organism>
<evidence type="ECO:0000313" key="11">
    <source>
        <dbReference type="Proteomes" id="UP000271227"/>
    </source>
</evidence>
<dbReference type="FunFam" id="3.30.300.30:FF:000008">
    <property type="entry name" value="2,3-dihydroxybenzoate-AMP ligase"/>
    <property type="match status" value="1"/>
</dbReference>
<name>A0A3M0CQL4_9PROT</name>
<dbReference type="InterPro" id="IPR020845">
    <property type="entry name" value="AMP-binding_CS"/>
</dbReference>
<feature type="domain" description="AMP-dependent synthetase/ligase" evidence="8">
    <location>
        <begin position="21"/>
        <end position="400"/>
    </location>
</feature>
<dbReference type="EC" id="6.2.1.44" evidence="6"/>
<evidence type="ECO:0000256" key="1">
    <source>
        <dbReference type="ARBA" id="ARBA00006432"/>
    </source>
</evidence>
<reference evidence="10 11" key="1">
    <citation type="submission" date="2018-10" db="EMBL/GenBank/DDBJ databases">
        <title>Genomic Encyclopedia of Archaeal and Bacterial Type Strains, Phase II (KMG-II): from individual species to whole genera.</title>
        <authorList>
            <person name="Goeker M."/>
        </authorList>
    </citation>
    <scope>NUCLEOTIDE SEQUENCE [LARGE SCALE GENOMIC DNA]</scope>
    <source>
        <strain evidence="10 11">DSM 25217</strain>
    </source>
</reference>
<dbReference type="EMBL" id="REFR01000009">
    <property type="protein sequence ID" value="RMB11834.1"/>
    <property type="molecule type" value="Genomic_DNA"/>
</dbReference>
<dbReference type="InParanoid" id="A0A3M0CQL4"/>
<evidence type="ECO:0000256" key="6">
    <source>
        <dbReference type="ARBA" id="ARBA00066616"/>
    </source>
</evidence>
<proteinExistence type="inferred from homology"/>
<accession>A0A3M0CQL4</accession>
<gene>
    <name evidence="10" type="ORF">BXY39_0319</name>
</gene>
<keyword evidence="11" id="KW-1185">Reference proteome</keyword>
<sequence length="542" mass="59756">MLGQMQDWPLLVTKMLEHAELNHADRELVSMLPEGGQIRTNYREVAKRSRQLSQAITRLGVKFGDRVGTLAWNTHRHMECWYGISGIGAVAHTINPRLFAEQIVYIMNHAEDKILFLDVTFVPLIEKLAEHLTTVEHFVIMVGADHMPETGLKNVHCYETLLAAEDGVLNWPEFDENTACGLCYTSGTTGHPKGVLYSHRSNYLHTMAAICGDTLGIGALSVILPVVPMFHANAWGIPYAAAATGAKIVFNGPHHEPDVLHKLMMEEGVTVTAAVPTIWMGMLKYLETTGKDCGRLERVTIGGSAAPRTMIQAFQEKYGVSVNHAWGMTELSPLGSLGSYNAAVETLSDAEKLDVKCKQGRAVLGVEMCVKDTNGNILPRDGKSSGHLMVRGPWTVESYFRHEGGDILDQDGWFDTGDVACIDEYGYMQITDRSKDVIKSGGEWISSIDLENAAISHPAISEAAVIGIAHPKWDERPLLVVTLEDGESVSLDDVHAHLSDHVAKWWLPDDMIVVDDIPHTATGKISKKDLRDRFKDYSLPTV</sequence>
<comment type="similarity">
    <text evidence="1">Belongs to the ATP-dependent AMP-binding enzyme family.</text>
</comment>
<dbReference type="InterPro" id="IPR000873">
    <property type="entry name" value="AMP-dep_synth/lig_dom"/>
</dbReference>
<dbReference type="GO" id="GO:0006631">
    <property type="term" value="P:fatty acid metabolic process"/>
    <property type="evidence" value="ECO:0007669"/>
    <property type="project" value="UniProtKB-KW"/>
</dbReference>
<dbReference type="Pfam" id="PF13193">
    <property type="entry name" value="AMP-binding_C"/>
    <property type="match status" value="1"/>
</dbReference>
<dbReference type="Gene3D" id="3.40.50.12780">
    <property type="entry name" value="N-terminal domain of ligase-like"/>
    <property type="match status" value="1"/>
</dbReference>
<evidence type="ECO:0000256" key="3">
    <source>
        <dbReference type="ARBA" id="ARBA00022832"/>
    </source>
</evidence>
<keyword evidence="4" id="KW-0443">Lipid metabolism</keyword>
<dbReference type="SUPFAM" id="SSF56801">
    <property type="entry name" value="Acetyl-CoA synthetase-like"/>
    <property type="match status" value="1"/>
</dbReference>
<evidence type="ECO:0000256" key="2">
    <source>
        <dbReference type="ARBA" id="ARBA00022598"/>
    </source>
</evidence>
<dbReference type="NCBIfam" id="NF004837">
    <property type="entry name" value="PRK06187.1"/>
    <property type="match status" value="1"/>
</dbReference>
<evidence type="ECO:0000256" key="7">
    <source>
        <dbReference type="ARBA" id="ARBA00067668"/>
    </source>
</evidence>
<protein>
    <recommendedName>
        <fullName evidence="7">3-methylmercaptopropionyl-CoA ligase</fullName>
        <ecNumber evidence="6">6.2.1.44</ecNumber>
    </recommendedName>
</protein>
<dbReference type="GO" id="GO:0016874">
    <property type="term" value="F:ligase activity"/>
    <property type="evidence" value="ECO:0007669"/>
    <property type="project" value="UniProtKB-KW"/>
</dbReference>
<dbReference type="InterPro" id="IPR045851">
    <property type="entry name" value="AMP-bd_C_sf"/>
</dbReference>
<dbReference type="Gene3D" id="3.30.300.30">
    <property type="match status" value="1"/>
</dbReference>
<dbReference type="AlphaFoldDB" id="A0A3M0CQL4"/>
<dbReference type="NCBIfam" id="NF004674">
    <property type="entry name" value="PRK06018.1"/>
    <property type="match status" value="1"/>
</dbReference>
<dbReference type="InterPro" id="IPR025110">
    <property type="entry name" value="AMP-bd_C"/>
</dbReference>
<keyword evidence="3" id="KW-0276">Fatty acid metabolism</keyword>
<dbReference type="Proteomes" id="UP000271227">
    <property type="component" value="Unassembled WGS sequence"/>
</dbReference>
<evidence type="ECO:0000256" key="4">
    <source>
        <dbReference type="ARBA" id="ARBA00023098"/>
    </source>
</evidence>
<evidence type="ECO:0000313" key="10">
    <source>
        <dbReference type="EMBL" id="RMB11834.1"/>
    </source>
</evidence>